<dbReference type="STRING" id="1144748.KS2013_1432"/>
<dbReference type="InterPro" id="IPR001509">
    <property type="entry name" value="Epimerase_deHydtase"/>
</dbReference>
<reference evidence="3" key="1">
    <citation type="submission" date="2015-08" db="EMBL/GenBank/DDBJ databases">
        <authorList>
            <person name="Kim K.M."/>
        </authorList>
    </citation>
    <scope>NUCLEOTIDE SEQUENCE [LARGE SCALE GENOMIC DNA]</scope>
    <source>
        <strain evidence="3">KCTC 23892</strain>
    </source>
</reference>
<evidence type="ECO:0000313" key="3">
    <source>
        <dbReference type="Proteomes" id="UP000094147"/>
    </source>
</evidence>
<protein>
    <recommendedName>
        <fullName evidence="1">NAD-dependent epimerase/dehydratase domain-containing protein</fullName>
    </recommendedName>
</protein>
<organism evidence="2 3">
    <name type="scientific">Kangiella sediminilitoris</name>
    <dbReference type="NCBI Taxonomy" id="1144748"/>
    <lineage>
        <taxon>Bacteria</taxon>
        <taxon>Pseudomonadati</taxon>
        <taxon>Pseudomonadota</taxon>
        <taxon>Gammaproteobacteria</taxon>
        <taxon>Kangiellales</taxon>
        <taxon>Kangiellaceae</taxon>
        <taxon>Kangiella</taxon>
    </lineage>
</organism>
<keyword evidence="3" id="KW-1185">Reference proteome</keyword>
<dbReference type="Proteomes" id="UP000094147">
    <property type="component" value="Chromosome"/>
</dbReference>
<accession>A0A1B3BBH3</accession>
<proteinExistence type="predicted"/>
<dbReference type="PANTHER" id="PTHR43245">
    <property type="entry name" value="BIFUNCTIONAL POLYMYXIN RESISTANCE PROTEIN ARNA"/>
    <property type="match status" value="1"/>
</dbReference>
<dbReference type="OrthoDB" id="9801056at2"/>
<dbReference type="PATRIC" id="fig|1144748.3.peg.1442"/>
<dbReference type="KEGG" id="ksd:KS2013_1432"/>
<dbReference type="SUPFAM" id="SSF51735">
    <property type="entry name" value="NAD(P)-binding Rossmann-fold domains"/>
    <property type="match status" value="1"/>
</dbReference>
<evidence type="ECO:0000259" key="1">
    <source>
        <dbReference type="Pfam" id="PF01370"/>
    </source>
</evidence>
<dbReference type="PANTHER" id="PTHR43245:SF58">
    <property type="entry name" value="BLL5923 PROTEIN"/>
    <property type="match status" value="1"/>
</dbReference>
<dbReference type="InterPro" id="IPR050177">
    <property type="entry name" value="Lipid_A_modif_metabolic_enz"/>
</dbReference>
<name>A0A1B3BBH3_9GAMM</name>
<dbReference type="EMBL" id="CP012418">
    <property type="protein sequence ID" value="AOE50144.1"/>
    <property type="molecule type" value="Genomic_DNA"/>
</dbReference>
<evidence type="ECO:0000313" key="2">
    <source>
        <dbReference type="EMBL" id="AOE50144.1"/>
    </source>
</evidence>
<gene>
    <name evidence="2" type="ORF">KS2013_1432</name>
</gene>
<dbReference type="Pfam" id="PF01370">
    <property type="entry name" value="Epimerase"/>
    <property type="match status" value="1"/>
</dbReference>
<dbReference type="AlphaFoldDB" id="A0A1B3BBH3"/>
<feature type="domain" description="NAD-dependent epimerase/dehydratase" evidence="1">
    <location>
        <begin position="18"/>
        <end position="236"/>
    </location>
</feature>
<dbReference type="Gene3D" id="3.40.50.720">
    <property type="entry name" value="NAD(P)-binding Rossmann-like Domain"/>
    <property type="match status" value="1"/>
</dbReference>
<dbReference type="InterPro" id="IPR036291">
    <property type="entry name" value="NAD(P)-bd_dom_sf"/>
</dbReference>
<sequence length="313" mass="35001">MYLNIPKSEVQLLKTKTALITGSRGFVGNHLVKALDDLGINYKCIAHNNSSDKNSAPMIRSDTINNEHFDCMIHLAGMAHNQSANSQSSYAQFYEANVAYTKEMFDKALQAKVSRFIYISTIGVYGVYGSPEVISEGHDLNPVVDYAKTKLEGEELIKQLCLDNNMEFVILRPSLVYGEGAPGNLQRLQNICRKRLPLPLGLANEKRTMVSVNNLVSAILKCSYHSAAKNKIYNVADDSGVSARELCNYYRRGSGNGCFLIPIPKPFMKLLLALVGKRMLYSQVFCPINISNKKIKDDLLWEPLEKPSDFFQC</sequence>